<dbReference type="GO" id="GO:0005634">
    <property type="term" value="C:nucleus"/>
    <property type="evidence" value="ECO:0007669"/>
    <property type="project" value="TreeGrafter"/>
</dbReference>
<dbReference type="InterPro" id="IPR036397">
    <property type="entry name" value="RNaseH_sf"/>
</dbReference>
<dbReference type="InterPro" id="IPR004875">
    <property type="entry name" value="DDE_SF_endonuclease_dom"/>
</dbReference>
<evidence type="ECO:0000259" key="1">
    <source>
        <dbReference type="Pfam" id="PF03184"/>
    </source>
</evidence>
<feature type="domain" description="DDE-1" evidence="1">
    <location>
        <begin position="34"/>
        <end position="139"/>
    </location>
</feature>
<accession>A0AAV6TNV4</accession>
<keyword evidence="3" id="KW-1185">Reference proteome</keyword>
<evidence type="ECO:0000313" key="2">
    <source>
        <dbReference type="EMBL" id="KAG8173497.1"/>
    </source>
</evidence>
<dbReference type="PANTHER" id="PTHR19303:SF74">
    <property type="entry name" value="POGO TRANSPOSABLE ELEMENT WITH KRAB DOMAIN"/>
    <property type="match status" value="1"/>
</dbReference>
<dbReference type="AlphaFoldDB" id="A0AAV6TNV4"/>
<dbReference type="Proteomes" id="UP000827092">
    <property type="component" value="Unassembled WGS sequence"/>
</dbReference>
<comment type="caution">
    <text evidence="2">The sequence shown here is derived from an EMBL/GenBank/DDBJ whole genome shotgun (WGS) entry which is preliminary data.</text>
</comment>
<name>A0AAV6TNV4_9ARAC</name>
<sequence>MKLEFQLFKPGHILARKGQKQVGGVTSWERLRNVTVVCAISASGQYIPPMCIFPRKRMTPLLERGGPPGSLDSCSHNGWSNEEIFLDWLQHFKRFCKPTEDEPVLLVLDNHGSHISLDSYTFCCKNHIHVLSIPPHTKSSH</sequence>
<organism evidence="2 3">
    <name type="scientific">Oedothorax gibbosus</name>
    <dbReference type="NCBI Taxonomy" id="931172"/>
    <lineage>
        <taxon>Eukaryota</taxon>
        <taxon>Metazoa</taxon>
        <taxon>Ecdysozoa</taxon>
        <taxon>Arthropoda</taxon>
        <taxon>Chelicerata</taxon>
        <taxon>Arachnida</taxon>
        <taxon>Araneae</taxon>
        <taxon>Araneomorphae</taxon>
        <taxon>Entelegynae</taxon>
        <taxon>Araneoidea</taxon>
        <taxon>Linyphiidae</taxon>
        <taxon>Erigoninae</taxon>
        <taxon>Oedothorax</taxon>
    </lineage>
</organism>
<dbReference type="PANTHER" id="PTHR19303">
    <property type="entry name" value="TRANSPOSON"/>
    <property type="match status" value="1"/>
</dbReference>
<proteinExistence type="predicted"/>
<dbReference type="EMBL" id="JAFNEN010001704">
    <property type="protein sequence ID" value="KAG8173497.1"/>
    <property type="molecule type" value="Genomic_DNA"/>
</dbReference>
<dbReference type="Gene3D" id="3.30.420.10">
    <property type="entry name" value="Ribonuclease H-like superfamily/Ribonuclease H"/>
    <property type="match status" value="1"/>
</dbReference>
<dbReference type="GO" id="GO:0003677">
    <property type="term" value="F:DNA binding"/>
    <property type="evidence" value="ECO:0007669"/>
    <property type="project" value="TreeGrafter"/>
</dbReference>
<dbReference type="InterPro" id="IPR050863">
    <property type="entry name" value="CenT-Element_Derived"/>
</dbReference>
<evidence type="ECO:0000313" key="3">
    <source>
        <dbReference type="Proteomes" id="UP000827092"/>
    </source>
</evidence>
<reference evidence="2 3" key="1">
    <citation type="journal article" date="2022" name="Nat. Ecol. Evol.">
        <title>A masculinizing supergene underlies an exaggerated male reproductive morph in a spider.</title>
        <authorList>
            <person name="Hendrickx F."/>
            <person name="De Corte Z."/>
            <person name="Sonet G."/>
            <person name="Van Belleghem S.M."/>
            <person name="Kostlbacher S."/>
            <person name="Vangestel C."/>
        </authorList>
    </citation>
    <scope>NUCLEOTIDE SEQUENCE [LARGE SCALE GENOMIC DNA]</scope>
    <source>
        <strain evidence="2">W744_W776</strain>
    </source>
</reference>
<dbReference type="Pfam" id="PF03184">
    <property type="entry name" value="DDE_1"/>
    <property type="match status" value="1"/>
</dbReference>
<protein>
    <recommendedName>
        <fullName evidence="1">DDE-1 domain-containing protein</fullName>
    </recommendedName>
</protein>
<gene>
    <name evidence="2" type="ORF">JTE90_012602</name>
</gene>